<dbReference type="AlphaFoldDB" id="A0A9P8CBP2"/>
<comment type="caution">
    <text evidence="2">The sequence shown here is derived from an EMBL/GenBank/DDBJ whole genome shotgun (WGS) entry which is preliminary data.</text>
</comment>
<feature type="region of interest" description="Disordered" evidence="1">
    <location>
        <begin position="1"/>
        <end position="22"/>
    </location>
</feature>
<name>A0A9P8CBP2_9HELO</name>
<accession>A0A9P8CBP2</accession>
<proteinExistence type="predicted"/>
<evidence type="ECO:0000256" key="1">
    <source>
        <dbReference type="SAM" id="MobiDB-lite"/>
    </source>
</evidence>
<evidence type="ECO:0000313" key="3">
    <source>
        <dbReference type="Proteomes" id="UP000887226"/>
    </source>
</evidence>
<reference evidence="2" key="1">
    <citation type="journal article" date="2021" name="IMA Fungus">
        <title>Genomic characterization of three marine fungi, including Emericellopsis atlantica sp. nov. with signatures of a generalist lifestyle and marine biomass degradation.</title>
        <authorList>
            <person name="Hagestad O.C."/>
            <person name="Hou L."/>
            <person name="Andersen J.H."/>
            <person name="Hansen E.H."/>
            <person name="Altermark B."/>
            <person name="Li C."/>
            <person name="Kuhnert E."/>
            <person name="Cox R.J."/>
            <person name="Crous P.W."/>
            <person name="Spatafora J.W."/>
            <person name="Lail K."/>
            <person name="Amirebrahimi M."/>
            <person name="Lipzen A."/>
            <person name="Pangilinan J."/>
            <person name="Andreopoulos W."/>
            <person name="Hayes R.D."/>
            <person name="Ng V."/>
            <person name="Grigoriev I.V."/>
            <person name="Jackson S.A."/>
            <person name="Sutton T.D.S."/>
            <person name="Dobson A.D.W."/>
            <person name="Rama T."/>
        </authorList>
    </citation>
    <scope>NUCLEOTIDE SEQUENCE</scope>
    <source>
        <strain evidence="2">TRa3180A</strain>
    </source>
</reference>
<dbReference type="OrthoDB" id="194443at2759"/>
<gene>
    <name evidence="2" type="ORF">BJ878DRAFT_545564</name>
</gene>
<dbReference type="EMBL" id="MU254268">
    <property type="protein sequence ID" value="KAG9241124.1"/>
    <property type="molecule type" value="Genomic_DNA"/>
</dbReference>
<dbReference type="Proteomes" id="UP000887226">
    <property type="component" value="Unassembled WGS sequence"/>
</dbReference>
<evidence type="ECO:0008006" key="4">
    <source>
        <dbReference type="Google" id="ProtNLM"/>
    </source>
</evidence>
<sequence>MSTYDNTLNSRPDRPNEITTRSFENPTSMATFLISAHPGTPFLIHKEVACYHSQVFDAVFNSNFIESQT</sequence>
<protein>
    <recommendedName>
        <fullName evidence="4">BTB domain-containing protein</fullName>
    </recommendedName>
</protein>
<organism evidence="2 3">
    <name type="scientific">Calycina marina</name>
    <dbReference type="NCBI Taxonomy" id="1763456"/>
    <lineage>
        <taxon>Eukaryota</taxon>
        <taxon>Fungi</taxon>
        <taxon>Dikarya</taxon>
        <taxon>Ascomycota</taxon>
        <taxon>Pezizomycotina</taxon>
        <taxon>Leotiomycetes</taxon>
        <taxon>Helotiales</taxon>
        <taxon>Pezizellaceae</taxon>
        <taxon>Calycina</taxon>
    </lineage>
</organism>
<evidence type="ECO:0000313" key="2">
    <source>
        <dbReference type="EMBL" id="KAG9241124.1"/>
    </source>
</evidence>
<keyword evidence="3" id="KW-1185">Reference proteome</keyword>
<feature type="compositionally biased region" description="Polar residues" evidence="1">
    <location>
        <begin position="1"/>
        <end position="10"/>
    </location>
</feature>